<feature type="compositionally biased region" description="Basic residues" evidence="1">
    <location>
        <begin position="316"/>
        <end position="338"/>
    </location>
</feature>
<sequence>MSDDVEKTTPEASAAPEAPAASAAPDAPAASDAPAAPAAPAAPEAPGAPQAPAPKRRRVLLTVLPFVLVLAAVGGAAAYTVRTVDGADRTVTTVVWDGSGPKPGLDPAAKADRGRTDTELSRLLMPVPEGYRLGPDIGELGNDGETSGAEATAALKETGRGLAGKQRRELDAFFDKLRVKGVAHRTYTRGVSVPYARTGFDDLVLSVRVVEMEDERAVRTMHERQIALLNSFGVLRKGPKIEGHKNATCYRMPKDGKDPLDSIACSAYEGGISVTVEADGPKPFSASTVAGLVKEQLDHITSRGSPYERAADRGSTRARRACGPRRARGGPRAHRRPGRAGGPRPPRRALRAVARWTVALLVFGGLGTGTALAITSAERTDVPGLATESDGRWDYPKLSLPALPAGAPRPFTDANTAEIHHADLRKLLLPAPAGSTPDKALDGGWVKQERFLAEYAAEDREELAQLLVDAPPRHIAARGWTMPDGTRARIYLLRFNSTAFATHMRDELNLGTTMQRTPAGAEETAFDTTWTFSRAVKGVASYVLTEKAPHGAAHTRLAYSGAGDTLALIVHERPGKKEAARIPFQQTVILQNQLLG</sequence>
<reference evidence="3 4" key="1">
    <citation type="submission" date="2020-05" db="EMBL/GenBank/DDBJ databases">
        <title>Whole genome shotgun sequence of Streptomyces microflavus NBRC 13062.</title>
        <authorList>
            <person name="Komaki H."/>
            <person name="Tamura T."/>
        </authorList>
    </citation>
    <scope>NUCLEOTIDE SEQUENCE [LARGE SCALE GENOMIC DNA]</scope>
    <source>
        <strain evidence="3 4">NBRC 13062</strain>
    </source>
</reference>
<keyword evidence="2" id="KW-0472">Membrane</keyword>
<name>A0A7J0CTB6_STRMI</name>
<accession>A0A7J0CTB6</accession>
<dbReference type="AlphaFoldDB" id="A0A7J0CTB6"/>
<evidence type="ECO:0000256" key="2">
    <source>
        <dbReference type="SAM" id="Phobius"/>
    </source>
</evidence>
<dbReference type="EMBL" id="BLWD01000001">
    <property type="protein sequence ID" value="GFN05771.1"/>
    <property type="molecule type" value="Genomic_DNA"/>
</dbReference>
<feature type="compositionally biased region" description="Low complexity" evidence="1">
    <location>
        <begin position="10"/>
        <end position="50"/>
    </location>
</feature>
<dbReference type="Proteomes" id="UP000498740">
    <property type="component" value="Unassembled WGS sequence"/>
</dbReference>
<feature type="transmembrane region" description="Helical" evidence="2">
    <location>
        <begin position="59"/>
        <end position="81"/>
    </location>
</feature>
<keyword evidence="2" id="KW-1133">Transmembrane helix</keyword>
<proteinExistence type="predicted"/>
<comment type="caution">
    <text evidence="3">The sequence shown here is derived from an EMBL/GenBank/DDBJ whole genome shotgun (WGS) entry which is preliminary data.</text>
</comment>
<feature type="region of interest" description="Disordered" evidence="1">
    <location>
        <begin position="1"/>
        <end position="53"/>
    </location>
</feature>
<keyword evidence="2" id="KW-0812">Transmembrane</keyword>
<feature type="region of interest" description="Disordered" evidence="1">
    <location>
        <begin position="95"/>
        <end position="116"/>
    </location>
</feature>
<organism evidence="3 4">
    <name type="scientific">Streptomyces microflavus</name>
    <name type="common">Streptomyces lipmanii</name>
    <dbReference type="NCBI Taxonomy" id="1919"/>
    <lineage>
        <taxon>Bacteria</taxon>
        <taxon>Bacillati</taxon>
        <taxon>Actinomycetota</taxon>
        <taxon>Actinomycetes</taxon>
        <taxon>Kitasatosporales</taxon>
        <taxon>Streptomycetaceae</taxon>
        <taxon>Streptomyces</taxon>
    </lineage>
</organism>
<evidence type="ECO:0000256" key="1">
    <source>
        <dbReference type="SAM" id="MobiDB-lite"/>
    </source>
</evidence>
<evidence type="ECO:0000313" key="4">
    <source>
        <dbReference type="Proteomes" id="UP000498740"/>
    </source>
</evidence>
<evidence type="ECO:0000313" key="3">
    <source>
        <dbReference type="EMBL" id="GFN05771.1"/>
    </source>
</evidence>
<gene>
    <name evidence="3" type="ORF">Smic_43270</name>
</gene>
<feature type="region of interest" description="Disordered" evidence="1">
    <location>
        <begin position="300"/>
        <end position="347"/>
    </location>
</feature>
<protein>
    <submittedName>
        <fullName evidence="3">Uncharacterized protein</fullName>
    </submittedName>
</protein>